<dbReference type="GO" id="GO:1905502">
    <property type="term" value="F:acetyl-CoA binding"/>
    <property type="evidence" value="ECO:0007669"/>
    <property type="project" value="TreeGrafter"/>
</dbReference>
<name>A0AA37RKA0_9GAMM</name>
<dbReference type="Pfam" id="PF00583">
    <property type="entry name" value="Acetyltransf_1"/>
    <property type="match status" value="1"/>
</dbReference>
<dbReference type="AlphaFoldDB" id="A0AA37RKA0"/>
<dbReference type="Gene3D" id="3.40.630.30">
    <property type="match status" value="1"/>
</dbReference>
<proteinExistence type="predicted"/>
<dbReference type="CDD" id="cd04301">
    <property type="entry name" value="NAT_SF"/>
    <property type="match status" value="1"/>
</dbReference>
<accession>A0AA37RKA0</accession>
<keyword evidence="3" id="KW-1185">Reference proteome</keyword>
<dbReference type="GO" id="GO:0008080">
    <property type="term" value="F:N-acetyltransferase activity"/>
    <property type="evidence" value="ECO:0007669"/>
    <property type="project" value="InterPro"/>
</dbReference>
<dbReference type="EMBL" id="BSNC01000001">
    <property type="protein sequence ID" value="GLP94775.1"/>
    <property type="molecule type" value="Genomic_DNA"/>
</dbReference>
<sequence>MSEFEWQLLADRPETIPQVALWYFREWCEESGRYRLEEVQQNVAKSVERTQAPLILLGFQDSELACAGEFKLTEMDMYPDYEHWIGGIYVDPQHRGLGLGRQLVERLMAIAKRAGVKQLYLQTERLDGGLYSPLGFKPIHQVNNKGVDVRVMVANLER</sequence>
<dbReference type="SUPFAM" id="SSF55729">
    <property type="entry name" value="Acyl-CoA N-acyltransferases (Nat)"/>
    <property type="match status" value="1"/>
</dbReference>
<dbReference type="InterPro" id="IPR000182">
    <property type="entry name" value="GNAT_dom"/>
</dbReference>
<dbReference type="InterPro" id="IPR039840">
    <property type="entry name" value="NAA80"/>
</dbReference>
<dbReference type="RefSeq" id="WP_095506142.1">
    <property type="nucleotide sequence ID" value="NZ_BSNC01000001.1"/>
</dbReference>
<evidence type="ECO:0000313" key="2">
    <source>
        <dbReference type="EMBL" id="GLP94775.1"/>
    </source>
</evidence>
<reference evidence="2" key="2">
    <citation type="submission" date="2023-01" db="EMBL/GenBank/DDBJ databases">
        <title>Draft genome sequence of Paraferrimonas sedimenticola strain NBRC 101628.</title>
        <authorList>
            <person name="Sun Q."/>
            <person name="Mori K."/>
        </authorList>
    </citation>
    <scope>NUCLEOTIDE SEQUENCE</scope>
    <source>
        <strain evidence="2">NBRC 101628</strain>
    </source>
</reference>
<protein>
    <submittedName>
        <fullName evidence="2">N-acetyltransferase</fullName>
    </submittedName>
</protein>
<dbReference type="PANTHER" id="PTHR13538:SF4">
    <property type="entry name" value="N-ALPHA-ACETYLTRANSFERASE 80"/>
    <property type="match status" value="1"/>
</dbReference>
<feature type="domain" description="N-acetyltransferase" evidence="1">
    <location>
        <begin position="14"/>
        <end position="157"/>
    </location>
</feature>
<dbReference type="Proteomes" id="UP001161422">
    <property type="component" value="Unassembled WGS sequence"/>
</dbReference>
<evidence type="ECO:0000313" key="3">
    <source>
        <dbReference type="Proteomes" id="UP001161422"/>
    </source>
</evidence>
<gene>
    <name evidence="2" type="ORF">GCM10007895_00810</name>
</gene>
<dbReference type="PANTHER" id="PTHR13538">
    <property type="entry name" value="N-ACETYLTRANSFERASE 6"/>
    <property type="match status" value="1"/>
</dbReference>
<reference evidence="2" key="1">
    <citation type="journal article" date="2014" name="Int. J. Syst. Evol. Microbiol.">
        <title>Complete genome sequence of Corynebacterium casei LMG S-19264T (=DSM 44701T), isolated from a smear-ripened cheese.</title>
        <authorList>
            <consortium name="US DOE Joint Genome Institute (JGI-PGF)"/>
            <person name="Walter F."/>
            <person name="Albersmeier A."/>
            <person name="Kalinowski J."/>
            <person name="Ruckert C."/>
        </authorList>
    </citation>
    <scope>NUCLEOTIDE SEQUENCE</scope>
    <source>
        <strain evidence="2">NBRC 101628</strain>
    </source>
</reference>
<dbReference type="PROSITE" id="PS51186">
    <property type="entry name" value="GNAT"/>
    <property type="match status" value="1"/>
</dbReference>
<evidence type="ECO:0000259" key="1">
    <source>
        <dbReference type="PROSITE" id="PS51186"/>
    </source>
</evidence>
<dbReference type="GO" id="GO:0005737">
    <property type="term" value="C:cytoplasm"/>
    <property type="evidence" value="ECO:0007669"/>
    <property type="project" value="TreeGrafter"/>
</dbReference>
<organism evidence="2 3">
    <name type="scientific">Paraferrimonas sedimenticola</name>
    <dbReference type="NCBI Taxonomy" id="375674"/>
    <lineage>
        <taxon>Bacteria</taxon>
        <taxon>Pseudomonadati</taxon>
        <taxon>Pseudomonadota</taxon>
        <taxon>Gammaproteobacteria</taxon>
        <taxon>Alteromonadales</taxon>
        <taxon>Ferrimonadaceae</taxon>
        <taxon>Paraferrimonas</taxon>
    </lineage>
</organism>
<comment type="caution">
    <text evidence="2">The sequence shown here is derived from an EMBL/GenBank/DDBJ whole genome shotgun (WGS) entry which is preliminary data.</text>
</comment>
<dbReference type="InterPro" id="IPR016181">
    <property type="entry name" value="Acyl_CoA_acyltransferase"/>
</dbReference>